<reference evidence="1 2" key="1">
    <citation type="submission" date="2021-05" db="EMBL/GenBank/DDBJ databases">
        <title>Genome Assembly of Synthetic Allotetraploid Brassica napus Reveals Homoeologous Exchanges between Subgenomes.</title>
        <authorList>
            <person name="Davis J.T."/>
        </authorList>
    </citation>
    <scope>NUCLEOTIDE SEQUENCE [LARGE SCALE GENOMIC DNA]</scope>
    <source>
        <strain evidence="2">cv. Da-Ae</strain>
        <tissue evidence="1">Seedling</tissue>
    </source>
</reference>
<dbReference type="Proteomes" id="UP000824890">
    <property type="component" value="Unassembled WGS sequence"/>
</dbReference>
<evidence type="ECO:0000313" key="2">
    <source>
        <dbReference type="Proteomes" id="UP000824890"/>
    </source>
</evidence>
<sequence length="83" mass="9265">MVSSCTLELSEAEEVSSCTFEFGLWFSGAEMSSCTLEFWWGTAAESINVVSQRSTSVYKRLQASTSGDYRHLPYRTRLHGAEA</sequence>
<dbReference type="EMBL" id="JAGKQM010000014">
    <property type="protein sequence ID" value="KAH0884058.1"/>
    <property type="molecule type" value="Genomic_DNA"/>
</dbReference>
<evidence type="ECO:0000313" key="1">
    <source>
        <dbReference type="EMBL" id="KAH0884058.1"/>
    </source>
</evidence>
<protein>
    <submittedName>
        <fullName evidence="1">Uncharacterized protein</fullName>
    </submittedName>
</protein>
<keyword evidence="2" id="KW-1185">Reference proteome</keyword>
<proteinExistence type="predicted"/>
<organism evidence="1 2">
    <name type="scientific">Brassica napus</name>
    <name type="common">Rape</name>
    <dbReference type="NCBI Taxonomy" id="3708"/>
    <lineage>
        <taxon>Eukaryota</taxon>
        <taxon>Viridiplantae</taxon>
        <taxon>Streptophyta</taxon>
        <taxon>Embryophyta</taxon>
        <taxon>Tracheophyta</taxon>
        <taxon>Spermatophyta</taxon>
        <taxon>Magnoliopsida</taxon>
        <taxon>eudicotyledons</taxon>
        <taxon>Gunneridae</taxon>
        <taxon>Pentapetalae</taxon>
        <taxon>rosids</taxon>
        <taxon>malvids</taxon>
        <taxon>Brassicales</taxon>
        <taxon>Brassicaceae</taxon>
        <taxon>Brassiceae</taxon>
        <taxon>Brassica</taxon>
    </lineage>
</organism>
<name>A0ABQ7ZV31_BRANA</name>
<accession>A0ABQ7ZV31</accession>
<comment type="caution">
    <text evidence="1">The sequence shown here is derived from an EMBL/GenBank/DDBJ whole genome shotgun (WGS) entry which is preliminary data.</text>
</comment>
<gene>
    <name evidence="1" type="ORF">HID58_060154</name>
</gene>